<dbReference type="SMART" id="SM00256">
    <property type="entry name" value="FBOX"/>
    <property type="match status" value="1"/>
</dbReference>
<reference evidence="3 4" key="1">
    <citation type="journal article" date="2018" name="BMC Genomics">
        <title>The genome of Naegleria lovaniensis, the basis for a comparative approach to unravel pathogenicity factors of the human pathogenic amoeba N. fowleri.</title>
        <authorList>
            <person name="Liechti N."/>
            <person name="Schurch N."/>
            <person name="Bruggmann R."/>
            <person name="Wittwer M."/>
        </authorList>
    </citation>
    <scope>NUCLEOTIDE SEQUENCE [LARGE SCALE GENOMIC DNA]</scope>
    <source>
        <strain evidence="3 4">ATCC 30569</strain>
    </source>
</reference>
<protein>
    <recommendedName>
        <fullName evidence="2">F-box domain-containing protein</fullName>
    </recommendedName>
</protein>
<evidence type="ECO:0000256" key="1">
    <source>
        <dbReference type="SAM" id="MobiDB-lite"/>
    </source>
</evidence>
<organism evidence="3 4">
    <name type="scientific">Naegleria lovaniensis</name>
    <name type="common">Amoeba</name>
    <dbReference type="NCBI Taxonomy" id="51637"/>
    <lineage>
        <taxon>Eukaryota</taxon>
        <taxon>Discoba</taxon>
        <taxon>Heterolobosea</taxon>
        <taxon>Tetramitia</taxon>
        <taxon>Eutetramitia</taxon>
        <taxon>Vahlkampfiidae</taxon>
        <taxon>Naegleria</taxon>
    </lineage>
</organism>
<evidence type="ECO:0000313" key="3">
    <source>
        <dbReference type="EMBL" id="KAG2387098.1"/>
    </source>
</evidence>
<feature type="region of interest" description="Disordered" evidence="1">
    <location>
        <begin position="1"/>
        <end position="28"/>
    </location>
</feature>
<dbReference type="EMBL" id="PYSW02000014">
    <property type="protein sequence ID" value="KAG2387098.1"/>
    <property type="molecule type" value="Genomic_DNA"/>
</dbReference>
<gene>
    <name evidence="3" type="ORF">C9374_002133</name>
</gene>
<name>A0AA88KLZ4_NAELO</name>
<dbReference type="Proteomes" id="UP000816034">
    <property type="component" value="Unassembled WGS sequence"/>
</dbReference>
<dbReference type="InterPro" id="IPR001810">
    <property type="entry name" value="F-box_dom"/>
</dbReference>
<accession>A0AA88KLZ4</accession>
<dbReference type="AlphaFoldDB" id="A0AA88KLZ4"/>
<comment type="caution">
    <text evidence="3">The sequence shown here is derived from an EMBL/GenBank/DDBJ whole genome shotgun (WGS) entry which is preliminary data.</text>
</comment>
<proteinExistence type="predicted"/>
<keyword evidence="4" id="KW-1185">Reference proteome</keyword>
<feature type="domain" description="F-box" evidence="2">
    <location>
        <begin position="48"/>
        <end position="96"/>
    </location>
</feature>
<feature type="compositionally biased region" description="Polar residues" evidence="1">
    <location>
        <begin position="1"/>
        <end position="12"/>
    </location>
</feature>
<dbReference type="RefSeq" id="XP_044551090.1">
    <property type="nucleotide sequence ID" value="XM_044691518.1"/>
</dbReference>
<dbReference type="SUPFAM" id="SSF81383">
    <property type="entry name" value="F-box domain"/>
    <property type="match status" value="1"/>
</dbReference>
<sequence>MQETMIATNNSKHPGVDSESEATNHEQSSTFNHNALENDHCQHISLWLYPTGVFPQEVFLLILSFQNPKFVLNQISSVCKAWYQLVRENEYLWRQYLLDCYGVTWHMRNDKADPNTRSKDRCESLELFCAISEKLHSRRILVRDKIVHVVKKDLSCGGRGVCHSQYAIANIIPLLQNSSHQSNRYYLSDIPVEYRDGGFHGCHLYDFSKLNSTPYVIDLYLAVDTMSPLVDQILLPKDDNCEVNATQITSSLVRKLGGIRATSNSFEFYDFSRKLVWSQSAQTLLHFRNERKNYASRYLNCIYIYHYHRLDYLVLAVNGGIKVITQESAQLVWEDEDGPNTKILLNDAINLKFGIVTCLNADYSKFFAWNVENGERLWSVTLSSLIPISMNAHFAAIKAFSVKRIICGQYWIESRSEEDTITILLHASSARPLIFFDGELIRDMYVVSIREYKEPVETIVTTLFIYSLSRIALIESTCTYNNEKLTSMTIETKWESLPQNQEIVLESTNVDIVKVPLTGSEIRKRMKQYQLCKSPHFACHDMEINYSELDDICKYDLIILSTYNNELIIERFRTDNGDLLFRSIWSKHSSSDSVPIQTHAPINVNRESSKIYAEVRGKDLFIVRQPENHADDCIIILDLESGSEKCTLSCHNK</sequence>
<dbReference type="InterPro" id="IPR036047">
    <property type="entry name" value="F-box-like_dom_sf"/>
</dbReference>
<dbReference type="GeneID" id="68094589"/>
<evidence type="ECO:0000313" key="4">
    <source>
        <dbReference type="Proteomes" id="UP000816034"/>
    </source>
</evidence>
<dbReference type="Gene3D" id="1.20.1280.50">
    <property type="match status" value="1"/>
</dbReference>
<evidence type="ECO:0000259" key="2">
    <source>
        <dbReference type="PROSITE" id="PS50181"/>
    </source>
</evidence>
<dbReference type="Pfam" id="PF12937">
    <property type="entry name" value="F-box-like"/>
    <property type="match status" value="1"/>
</dbReference>
<dbReference type="PROSITE" id="PS50181">
    <property type="entry name" value="FBOX"/>
    <property type="match status" value="1"/>
</dbReference>